<protein>
    <submittedName>
        <fullName evidence="2">Uncharacterized protein</fullName>
    </submittedName>
</protein>
<organism evidence="2 3">
    <name type="scientific">Nocardioides marinisabuli</name>
    <dbReference type="NCBI Taxonomy" id="419476"/>
    <lineage>
        <taxon>Bacteria</taxon>
        <taxon>Bacillati</taxon>
        <taxon>Actinomycetota</taxon>
        <taxon>Actinomycetes</taxon>
        <taxon>Propionibacteriales</taxon>
        <taxon>Nocardioidaceae</taxon>
        <taxon>Nocardioides</taxon>
    </lineage>
</organism>
<proteinExistence type="predicted"/>
<keyword evidence="1" id="KW-1133">Transmembrane helix</keyword>
<evidence type="ECO:0000256" key="1">
    <source>
        <dbReference type="SAM" id="Phobius"/>
    </source>
</evidence>
<feature type="transmembrane region" description="Helical" evidence="1">
    <location>
        <begin position="104"/>
        <end position="123"/>
    </location>
</feature>
<reference evidence="2 3" key="1">
    <citation type="submission" date="2020-07" db="EMBL/GenBank/DDBJ databases">
        <title>Sequencing the genomes of 1000 actinobacteria strains.</title>
        <authorList>
            <person name="Klenk H.-P."/>
        </authorList>
    </citation>
    <scope>NUCLEOTIDE SEQUENCE [LARGE SCALE GENOMIC DNA]</scope>
    <source>
        <strain evidence="2 3">DSM 18965</strain>
    </source>
</reference>
<comment type="caution">
    <text evidence="2">The sequence shown here is derived from an EMBL/GenBank/DDBJ whole genome shotgun (WGS) entry which is preliminary data.</text>
</comment>
<keyword evidence="3" id="KW-1185">Reference proteome</keyword>
<gene>
    <name evidence="2" type="ORF">BKA08_002335</name>
</gene>
<name>A0A7Y9F1X6_9ACTN</name>
<dbReference type="EMBL" id="JACCBE010000001">
    <property type="protein sequence ID" value="NYD58097.1"/>
    <property type="molecule type" value="Genomic_DNA"/>
</dbReference>
<sequence length="150" mass="15558">MSRWTGVLAAAVATLVGAVAATALLVAWTVVDDPCPDFASEGPMVAPASPYAQVMCEPAVTLAPDSMSQVEVPPALVVVLLVALAAGLVAALRSVRRPARSRRSVALGLAVVLLLPSLLVVLAQHTLPRDCLGERAGGDDRDCARDREVR</sequence>
<dbReference type="Proteomes" id="UP000516957">
    <property type="component" value="Unassembled WGS sequence"/>
</dbReference>
<keyword evidence="1" id="KW-0472">Membrane</keyword>
<feature type="transmembrane region" description="Helical" evidence="1">
    <location>
        <begin position="72"/>
        <end position="92"/>
    </location>
</feature>
<evidence type="ECO:0000313" key="3">
    <source>
        <dbReference type="Proteomes" id="UP000516957"/>
    </source>
</evidence>
<dbReference type="AlphaFoldDB" id="A0A7Y9F1X6"/>
<accession>A0A7Y9F1X6</accession>
<keyword evidence="1" id="KW-0812">Transmembrane</keyword>
<evidence type="ECO:0000313" key="2">
    <source>
        <dbReference type="EMBL" id="NYD58097.1"/>
    </source>
</evidence>
<dbReference type="RefSeq" id="WP_179615759.1">
    <property type="nucleotide sequence ID" value="NZ_CP059163.1"/>
</dbReference>